<feature type="transmembrane region" description="Helical" evidence="1">
    <location>
        <begin position="85"/>
        <end position="102"/>
    </location>
</feature>
<feature type="transmembrane region" description="Helical" evidence="1">
    <location>
        <begin position="36"/>
        <end position="54"/>
    </location>
</feature>
<keyword evidence="1" id="KW-0812">Transmembrane</keyword>
<evidence type="ECO:0000256" key="1">
    <source>
        <dbReference type="SAM" id="Phobius"/>
    </source>
</evidence>
<reference evidence="2" key="1">
    <citation type="submission" date="2021-04" db="EMBL/GenBank/DDBJ databases">
        <title>Pseudonocardia sp. nov., isolated from sandy soil of mangrove forest.</title>
        <authorList>
            <person name="Zan Z."/>
            <person name="Huang R."/>
            <person name="Liu W."/>
        </authorList>
    </citation>
    <scope>NUCLEOTIDE SEQUENCE</scope>
    <source>
        <strain evidence="2">S2-4</strain>
    </source>
</reference>
<dbReference type="Proteomes" id="UP001165283">
    <property type="component" value="Unassembled WGS sequence"/>
</dbReference>
<feature type="transmembrane region" description="Helical" evidence="1">
    <location>
        <begin position="186"/>
        <end position="210"/>
    </location>
</feature>
<accession>A0ABT1A2C2</accession>
<feature type="transmembrane region" description="Helical" evidence="1">
    <location>
        <begin position="108"/>
        <end position="130"/>
    </location>
</feature>
<dbReference type="EMBL" id="JAGSOV010000040">
    <property type="protein sequence ID" value="MCO1657159.1"/>
    <property type="molecule type" value="Genomic_DNA"/>
</dbReference>
<keyword evidence="3" id="KW-1185">Reference proteome</keyword>
<keyword evidence="1" id="KW-0472">Membrane</keyword>
<sequence>MTDETATAPPRKAPDKEEQASFAAAARQALESSGGWVGIAAAALPTAAFVAVNSISGLDWAFIALAGATPVAFGIRIARREPVRAAVVGLVVAAVCAAVAALSGDARAFFLIPTVLPAVFLVITLGSLLVRRPLTAPVLNRMAGGPRDWRRHAALRRIYTITTWFAVAFFGVNFVLRLVAFLADQLAILTVLEVAAAPAGLALAGFSIVAARRAVASVASVES</sequence>
<name>A0ABT1A2C2_9PSEU</name>
<evidence type="ECO:0000313" key="2">
    <source>
        <dbReference type="EMBL" id="MCO1657159.1"/>
    </source>
</evidence>
<protein>
    <submittedName>
        <fullName evidence="2">DUF3159 domain-containing protein</fullName>
    </submittedName>
</protein>
<comment type="caution">
    <text evidence="2">The sequence shown here is derived from an EMBL/GenBank/DDBJ whole genome shotgun (WGS) entry which is preliminary data.</text>
</comment>
<evidence type="ECO:0000313" key="3">
    <source>
        <dbReference type="Proteomes" id="UP001165283"/>
    </source>
</evidence>
<dbReference type="InterPro" id="IPR016566">
    <property type="entry name" value="UCP010219"/>
</dbReference>
<gene>
    <name evidence="2" type="ORF">KDL28_19045</name>
</gene>
<dbReference type="RefSeq" id="WP_252440591.1">
    <property type="nucleotide sequence ID" value="NZ_JAGSOV010000040.1"/>
</dbReference>
<keyword evidence="1" id="KW-1133">Transmembrane helix</keyword>
<proteinExistence type="predicted"/>
<organism evidence="2 3">
    <name type="scientific">Pseudonocardia humida</name>
    <dbReference type="NCBI Taxonomy" id="2800819"/>
    <lineage>
        <taxon>Bacteria</taxon>
        <taxon>Bacillati</taxon>
        <taxon>Actinomycetota</taxon>
        <taxon>Actinomycetes</taxon>
        <taxon>Pseudonocardiales</taxon>
        <taxon>Pseudonocardiaceae</taxon>
        <taxon>Pseudonocardia</taxon>
    </lineage>
</organism>
<dbReference type="Pfam" id="PF11361">
    <property type="entry name" value="DUF3159"/>
    <property type="match status" value="1"/>
</dbReference>
<feature type="transmembrane region" description="Helical" evidence="1">
    <location>
        <begin position="60"/>
        <end position="78"/>
    </location>
</feature>
<feature type="transmembrane region" description="Helical" evidence="1">
    <location>
        <begin position="158"/>
        <end position="180"/>
    </location>
</feature>